<dbReference type="GO" id="GO:0016740">
    <property type="term" value="F:transferase activity"/>
    <property type="evidence" value="ECO:0007669"/>
    <property type="project" value="UniProtKB-KW"/>
</dbReference>
<dbReference type="RefSeq" id="WP_110309728.1">
    <property type="nucleotide sequence ID" value="NZ_QICL01000004.1"/>
</dbReference>
<evidence type="ECO:0000256" key="1">
    <source>
        <dbReference type="SAM" id="SignalP"/>
    </source>
</evidence>
<reference evidence="3 4" key="1">
    <citation type="submission" date="2018-03" db="EMBL/GenBank/DDBJ databases">
        <title>Genomic Encyclopedia of Archaeal and Bacterial Type Strains, Phase II (KMG-II): from individual species to whole genera.</title>
        <authorList>
            <person name="Goeker M."/>
        </authorList>
    </citation>
    <scope>NUCLEOTIDE SEQUENCE [LARGE SCALE GENOMIC DNA]</scope>
    <source>
        <strain evidence="3 4">DSM 100214</strain>
    </source>
</reference>
<evidence type="ECO:0000313" key="3">
    <source>
        <dbReference type="EMBL" id="PXV66762.1"/>
    </source>
</evidence>
<feature type="chain" id="PRO_5015858700" evidence="1">
    <location>
        <begin position="21"/>
        <end position="136"/>
    </location>
</feature>
<dbReference type="EMBL" id="QICL01000004">
    <property type="protein sequence ID" value="PXV66762.1"/>
    <property type="molecule type" value="Genomic_DNA"/>
</dbReference>
<dbReference type="Gene3D" id="3.40.250.10">
    <property type="entry name" value="Rhodanese-like domain"/>
    <property type="match status" value="1"/>
</dbReference>
<gene>
    <name evidence="3" type="ORF">CLV62_10422</name>
</gene>
<sequence length="136" mass="15279">MKPLYVLIMGIALSTSYTMAQSCHKQTITNDSVISTTEQPQYEVIKQLLDEPSTIIIDVRTPEEFNEGHIETSINMPLQTLEDSLLPLKDYKNIVIVCKSGKRAEQAKTLLTLKGFTNVYNAGGWQTLDTELKSKK</sequence>
<proteinExistence type="predicted"/>
<dbReference type="PROSITE" id="PS50206">
    <property type="entry name" value="RHODANESE_3"/>
    <property type="match status" value="1"/>
</dbReference>
<dbReference type="SMART" id="SM00450">
    <property type="entry name" value="RHOD"/>
    <property type="match status" value="1"/>
</dbReference>
<dbReference type="InterPro" id="IPR001763">
    <property type="entry name" value="Rhodanese-like_dom"/>
</dbReference>
<protein>
    <submittedName>
        <fullName evidence="3">Rhodanese-related sulfurtransferase</fullName>
    </submittedName>
</protein>
<feature type="signal peptide" evidence="1">
    <location>
        <begin position="1"/>
        <end position="20"/>
    </location>
</feature>
<keyword evidence="3" id="KW-0808">Transferase</keyword>
<keyword evidence="1" id="KW-0732">Signal</keyword>
<dbReference type="Proteomes" id="UP000247973">
    <property type="component" value="Unassembled WGS sequence"/>
</dbReference>
<dbReference type="PANTHER" id="PTHR43031">
    <property type="entry name" value="FAD-DEPENDENT OXIDOREDUCTASE"/>
    <property type="match status" value="1"/>
</dbReference>
<organism evidence="3 4">
    <name type="scientific">Dysgonomonas alginatilytica</name>
    <dbReference type="NCBI Taxonomy" id="1605892"/>
    <lineage>
        <taxon>Bacteria</taxon>
        <taxon>Pseudomonadati</taxon>
        <taxon>Bacteroidota</taxon>
        <taxon>Bacteroidia</taxon>
        <taxon>Bacteroidales</taxon>
        <taxon>Dysgonomonadaceae</taxon>
        <taxon>Dysgonomonas</taxon>
    </lineage>
</organism>
<dbReference type="PANTHER" id="PTHR43031:SF1">
    <property type="entry name" value="PYRIDINE NUCLEOTIDE-DISULPHIDE OXIDOREDUCTASE"/>
    <property type="match status" value="1"/>
</dbReference>
<dbReference type="Pfam" id="PF00581">
    <property type="entry name" value="Rhodanese"/>
    <property type="match status" value="1"/>
</dbReference>
<keyword evidence="4" id="KW-1185">Reference proteome</keyword>
<name>A0A2V3PYA0_9BACT</name>
<dbReference type="SUPFAM" id="SSF52821">
    <property type="entry name" value="Rhodanese/Cell cycle control phosphatase"/>
    <property type="match status" value="1"/>
</dbReference>
<accession>A0A2V3PYA0</accession>
<dbReference type="OrthoDB" id="1450994at2"/>
<dbReference type="PROSITE" id="PS51257">
    <property type="entry name" value="PROKAR_LIPOPROTEIN"/>
    <property type="match status" value="1"/>
</dbReference>
<comment type="caution">
    <text evidence="3">The sequence shown here is derived from an EMBL/GenBank/DDBJ whole genome shotgun (WGS) entry which is preliminary data.</text>
</comment>
<evidence type="ECO:0000259" key="2">
    <source>
        <dbReference type="PROSITE" id="PS50206"/>
    </source>
</evidence>
<dbReference type="AlphaFoldDB" id="A0A2V3PYA0"/>
<evidence type="ECO:0000313" key="4">
    <source>
        <dbReference type="Proteomes" id="UP000247973"/>
    </source>
</evidence>
<dbReference type="InterPro" id="IPR036873">
    <property type="entry name" value="Rhodanese-like_dom_sf"/>
</dbReference>
<feature type="domain" description="Rhodanese" evidence="2">
    <location>
        <begin position="50"/>
        <end position="134"/>
    </location>
</feature>
<dbReference type="CDD" id="cd00158">
    <property type="entry name" value="RHOD"/>
    <property type="match status" value="1"/>
</dbReference>
<dbReference type="InterPro" id="IPR050229">
    <property type="entry name" value="GlpE_sulfurtransferase"/>
</dbReference>